<accession>A0ACC0DMF7</accession>
<protein>
    <submittedName>
        <fullName evidence="1">Uncharacterized protein</fullName>
    </submittedName>
</protein>
<evidence type="ECO:0000313" key="2">
    <source>
        <dbReference type="Proteomes" id="UP001497680"/>
    </source>
</evidence>
<gene>
    <name evidence="1" type="ORF">F4821DRAFT_8612</name>
</gene>
<proteinExistence type="predicted"/>
<reference evidence="1 2" key="1">
    <citation type="journal article" date="2022" name="New Phytol.">
        <title>Ecological generalism drives hyperdiversity of secondary metabolite gene clusters in xylarialean endophytes.</title>
        <authorList>
            <person name="Franco M.E.E."/>
            <person name="Wisecaver J.H."/>
            <person name="Arnold A.E."/>
            <person name="Ju Y.M."/>
            <person name="Slot J.C."/>
            <person name="Ahrendt S."/>
            <person name="Moore L.P."/>
            <person name="Eastman K.E."/>
            <person name="Scott K."/>
            <person name="Konkel Z."/>
            <person name="Mondo S.J."/>
            <person name="Kuo A."/>
            <person name="Hayes R.D."/>
            <person name="Haridas S."/>
            <person name="Andreopoulos B."/>
            <person name="Riley R."/>
            <person name="LaButti K."/>
            <person name="Pangilinan J."/>
            <person name="Lipzen A."/>
            <person name="Amirebrahimi M."/>
            <person name="Yan J."/>
            <person name="Adam C."/>
            <person name="Keymanesh K."/>
            <person name="Ng V."/>
            <person name="Louie K."/>
            <person name="Northen T."/>
            <person name="Drula E."/>
            <person name="Henrissat B."/>
            <person name="Hsieh H.M."/>
            <person name="Youens-Clark K."/>
            <person name="Lutzoni F."/>
            <person name="Miadlikowska J."/>
            <person name="Eastwood D.C."/>
            <person name="Hamelin R.C."/>
            <person name="Grigoriev I.V."/>
            <person name="U'Ren J.M."/>
        </authorList>
    </citation>
    <scope>NUCLEOTIDE SEQUENCE [LARGE SCALE GENOMIC DNA]</scope>
    <source>
        <strain evidence="1 2">ER1909</strain>
    </source>
</reference>
<dbReference type="EMBL" id="MU394280">
    <property type="protein sequence ID" value="KAI6093969.1"/>
    <property type="molecule type" value="Genomic_DNA"/>
</dbReference>
<dbReference type="Proteomes" id="UP001497680">
    <property type="component" value="Unassembled WGS sequence"/>
</dbReference>
<keyword evidence="2" id="KW-1185">Reference proteome</keyword>
<name>A0ACC0DMF7_9PEZI</name>
<comment type="caution">
    <text evidence="1">The sequence shown here is derived from an EMBL/GenBank/DDBJ whole genome shotgun (WGS) entry which is preliminary data.</text>
</comment>
<sequence>MFTINVAVVALSALTLVSAQANSNSSFTIDPTTVDLSDRISWCQGETDSCGTVCGDVVNNACSTDTLDFTCVCSGGNEPDMNLYENAMPWFVCERLQQNCITATENDAAGQKNCTETFSDKCATESVADHAGEGASSSTTTTSSATSTGTAAAESSSGVSTSSSQAAAVPTNVQYLGNGAAAAALGLFAYML</sequence>
<organism evidence="1 2">
    <name type="scientific">Hypoxylon rubiginosum</name>
    <dbReference type="NCBI Taxonomy" id="110542"/>
    <lineage>
        <taxon>Eukaryota</taxon>
        <taxon>Fungi</taxon>
        <taxon>Dikarya</taxon>
        <taxon>Ascomycota</taxon>
        <taxon>Pezizomycotina</taxon>
        <taxon>Sordariomycetes</taxon>
        <taxon>Xylariomycetidae</taxon>
        <taxon>Xylariales</taxon>
        <taxon>Hypoxylaceae</taxon>
        <taxon>Hypoxylon</taxon>
    </lineage>
</organism>
<evidence type="ECO:0000313" key="1">
    <source>
        <dbReference type="EMBL" id="KAI6093969.1"/>
    </source>
</evidence>